<dbReference type="SMART" id="SM00710">
    <property type="entry name" value="PbH1"/>
    <property type="match status" value="17"/>
</dbReference>
<dbReference type="PANTHER" id="PTHR11319:SF35">
    <property type="entry name" value="OUTER MEMBRANE PROTEIN PMPC-RELATED"/>
    <property type="match status" value="1"/>
</dbReference>
<dbReference type="InterPro" id="IPR003368">
    <property type="entry name" value="POMP_repeat"/>
</dbReference>
<evidence type="ECO:0000313" key="10">
    <source>
        <dbReference type="EMBL" id="SDA42579.1"/>
    </source>
</evidence>
<feature type="domain" description="Right handed beta helix" evidence="8">
    <location>
        <begin position="165"/>
        <end position="327"/>
    </location>
</feature>
<dbReference type="RefSeq" id="WP_149731099.1">
    <property type="nucleotide sequence ID" value="NZ_FMXB01000003.1"/>
</dbReference>
<dbReference type="Gene3D" id="2.60.40.10">
    <property type="entry name" value="Immunoglobulins"/>
    <property type="match status" value="5"/>
</dbReference>
<dbReference type="PANTHER" id="PTHR11319">
    <property type="entry name" value="G PROTEIN-COUPLED RECEPTOR-RELATED"/>
    <property type="match status" value="1"/>
</dbReference>
<proteinExistence type="predicted"/>
<dbReference type="InterPro" id="IPR011050">
    <property type="entry name" value="Pectin_lyase_fold/virulence"/>
</dbReference>
<reference evidence="10 11" key="1">
    <citation type="submission" date="2016-10" db="EMBL/GenBank/DDBJ databases">
        <authorList>
            <person name="Varghese N."/>
            <person name="Submissions S."/>
        </authorList>
    </citation>
    <scope>NUCLEOTIDE SEQUENCE [LARGE SCALE GENOMIC DNA]</scope>
    <source>
        <strain evidence="10 11">DSM 16643</strain>
    </source>
</reference>
<dbReference type="InterPro" id="IPR012334">
    <property type="entry name" value="Pectin_lyas_fold"/>
</dbReference>
<dbReference type="InterPro" id="IPR006626">
    <property type="entry name" value="PbH1"/>
</dbReference>
<accession>A0A1G5V9Q9</accession>
<dbReference type="GO" id="GO:0005576">
    <property type="term" value="C:extracellular region"/>
    <property type="evidence" value="ECO:0007669"/>
    <property type="project" value="UniProtKB-SubCell"/>
</dbReference>
<dbReference type="Pfam" id="PF13229">
    <property type="entry name" value="Beta_helix"/>
    <property type="match status" value="1"/>
</dbReference>
<feature type="domain" description="Bacterial Ig-like" evidence="9">
    <location>
        <begin position="1425"/>
        <end position="1496"/>
    </location>
</feature>
<dbReference type="EMBL" id="FMXB01000003">
    <property type="protein sequence ID" value="SDA42579.1"/>
    <property type="molecule type" value="Genomic_DNA"/>
</dbReference>
<dbReference type="InterPro" id="IPR008964">
    <property type="entry name" value="Invasin/intimin_cell_adhesion"/>
</dbReference>
<evidence type="ECO:0000256" key="3">
    <source>
        <dbReference type="ARBA" id="ARBA00004613"/>
    </source>
</evidence>
<evidence type="ECO:0000256" key="7">
    <source>
        <dbReference type="ARBA" id="ARBA00023237"/>
    </source>
</evidence>
<evidence type="ECO:0000256" key="2">
    <source>
        <dbReference type="ARBA" id="ARBA00004442"/>
    </source>
</evidence>
<feature type="non-terminal residue" evidence="10">
    <location>
        <position position="2360"/>
    </location>
</feature>
<dbReference type="Proteomes" id="UP000323439">
    <property type="component" value="Unassembled WGS sequence"/>
</dbReference>
<dbReference type="SUPFAM" id="SSF51126">
    <property type="entry name" value="Pectin lyase-like"/>
    <property type="match status" value="6"/>
</dbReference>
<sequence length="2360" mass="252595">MKRKILLLICLILFIVSIAGVSAVDDLNQTVDEDTLSVSFNEDSIVSLDDKDTIDLQKMIDDAENGSSITLEKDYKLNFIASSGGLHVNKVLTIEGNGHVIDALGLSRIFYVGSDSITLKNIAFKHGSAEEEGGAIYSIGDINLFGCSLIDCHAEYGGAVYSLGNVNLVDCTITNCHGSGSGAVYADSVNAVRTSFLNCISHDMGAGIFSGGDVTLVDCKFENCKNEESVGGAVYSVKGNVSAIGSTFLNCFSEFWGAAIFGEKNIDVVNCTFLANTGEGFGHYIGGGAIYSSGNLTVLTSNFTDNYAQGGGAIYAGGYFSIDGCNFIGNSADTSIGGAIFIEGEGSVVDCSFSQNGGCAIHSSGNLTVLTSNFTDNYGPYGGAIHSTGNITVLNSNFIGSSADENGGAVYSSGEGSFTQCNFMGSSSYEGGGAIYSTGNLSVLDSNFTGNSISYEGGGAIYSTSNLYVSNSRFVGNSANIYRGRGGAIYADGKGSLVDCTFQDCSAKDGGGAIYFGEHANISIVNGLFDNNSPNDFNSGNVTTNNVTVSSHMDVNLNKTIIYKFDGIQIDIKFNEEVTGNISIIINGVEELFSPAYGSISFSKYNLEPGKYDLIVKYSGNDVFSPCIKTAAFEVAAASFKDLQKSINNVHRSEFDLDKNYTYVDYVDDNSPIFIRKNFKIYGNGYTIDAANANALFYIENANVEFHDINFKNGINYKEFGAISLNNSNLIISNSNFVNFEGQNGGAIYALSGLLYATDSNFTDCTVSGSGGAIYGADIVVRDCNFIDCSAKDKGGAIYSTACSNVFDSNFTNTFSYGGGAVYSSQFLNVINSNFENIRTLEKWWDGYDGGAVYAATNGTVKGSTFRECSATGRGGAVYAEGCLDVSDSIFIDNSANGGGAIYSYQSLNVANSDFVHDRTCGDWFAHNFCGGAINCEGNVTVVSSRFMDCFANDGSGGAVFAAGNLNVSDSNFTHNSAYEGGSLYSDANVSASGSSFINCSGAAMCAYGNIGIVDCSFANNAFIKNYWSGDEGTIRGTGISIINSTFSSSSISFNSINFTVVNSTFVDSPISCDSSNFTVDSCVFTDASGNAPISSSSSTLKISNSIFEDNYGRDAGAIYSKGNLTVVNSNFTHNSAHDGGYWDDYPGIIYSNGNLTVVNSSFVNNFVNVEYGYIAAVFAVSNLSIINSSFINNTNCNQDNLIYINPYARMPYVDCRFIPVIFIPDKSFGDLTVKNSTFGGEYPTYSGLIHMYRNYLIFESNQYSDESYATLEINDKLFNQTLSSGSTSFNLSGYAPDLYDVIIMYSGDDSYDGLEMNISLLIGFVKIKITVPDVTMDYGDYKSLKITLTEDGVPIEDAKVNINIGGKNYIRYTDYMGRAYLSLNLDAGVYNAVVSYEGVFANATVTVNPLATETKLSYSKDGYDSVTLNAEIDSYQASGEVVFIVNGNNYTSKVEYGQATYTLNDMDVGNYTVQAFYKGNKNYINSTSNSVSFEIEQSSYALDVDDVTMDYGDYEYLTVTLTDDGSPVAYEDIDIEIDGETYTRTTDEDGVASMFIYLDAGVYTAFVSYQDVSANATVTVNPSATEITLSYTKESSDSVILSVMISPSLDDGDLIFTVNGEDYYSEICDGEATYDLWGLDVGNYTVQAFYGGDNNHLNSTSNKIIFEIGESSIVLDVEDVEMDYGDYGYLTVTLTEDGYPIADADIYIEIDGVIYTRTTDDDGESSILLDLDAGVYDAYVTYEDYSTTAIVTVNPLSTNTTLAFVENRNNVTLTAAVTPSDAYGEIIFTVNGEKYYIDFIGGKAILNLTDLAVGDYTVVAEYCCEDDNYESSMSNEVSFNVEKAKNNLTLKASTTPIAVGQVAIIVVEGFENATGNASARVGNGIYFASIDGGIAVFRISGLIANDTALISYPGDDKYNNASTSVDIIVNPAPVIPKDNLTLVASTAPITVGQVAIVVVEGFENATGNASARVGNGVYFAPINGGSAVFRIQDLVENTTALISYPGDDKYNNAFTTVDIVVIPKENLTLVASTTPITVGQVAIVVVEGFENATGNASARVGNGIYFASIDDGIAVFRISDLIANDTALISYPGDDNYNEASTSIDIIVNPVDTNITLSFAVNGNNVTLTADVRPSDLTGEVIFNVNGENYTAQIANSKAIYTLANLEAESYVANAFYAGNATYKSCQSNEVSFNISDDYFVITAPDLEKYYHGPERFAVTLTDSKGNPVTNASVSININGNDYTRVTDDKGVASMAINLNSGVYDVTTKYNASEVKSTVTIKATVSGENITKMFRNGTQYYATFYDTKGNTLANNTAVEFNINGVFYTRYTNEKGVARMNINLNPGEYVITAKNPNSTE</sequence>
<evidence type="ECO:0000256" key="5">
    <source>
        <dbReference type="ARBA" id="ARBA00022729"/>
    </source>
</evidence>
<evidence type="ECO:0000256" key="6">
    <source>
        <dbReference type="ARBA" id="ARBA00023136"/>
    </source>
</evidence>
<evidence type="ECO:0000256" key="1">
    <source>
        <dbReference type="ARBA" id="ARBA00004196"/>
    </source>
</evidence>
<keyword evidence="11" id="KW-1185">Reference proteome</keyword>
<evidence type="ECO:0000313" key="11">
    <source>
        <dbReference type="Proteomes" id="UP000323439"/>
    </source>
</evidence>
<name>A0A1G5V9Q9_9EURY</name>
<gene>
    <name evidence="10" type="ORF">SAMN02910315_00458</name>
</gene>
<evidence type="ECO:0000259" key="8">
    <source>
        <dbReference type="Pfam" id="PF13229"/>
    </source>
</evidence>
<dbReference type="OrthoDB" id="78228at2157"/>
<protein>
    <submittedName>
        <fullName evidence="10">Polymorphic outer membrane protein repeat-containing protein</fullName>
    </submittedName>
</protein>
<keyword evidence="5" id="KW-0732">Signal</keyword>
<dbReference type="SUPFAM" id="SSF49373">
    <property type="entry name" value="Invasin/intimin cell-adhesion fragments"/>
    <property type="match status" value="1"/>
</dbReference>
<dbReference type="InterPro" id="IPR039448">
    <property type="entry name" value="Beta_helix"/>
</dbReference>
<dbReference type="InterPro" id="IPR032109">
    <property type="entry name" value="Big_3_5"/>
</dbReference>
<organism evidence="10 11">
    <name type="scientific">Methanobrevibacter millerae</name>
    <dbReference type="NCBI Taxonomy" id="230361"/>
    <lineage>
        <taxon>Archaea</taxon>
        <taxon>Methanobacteriati</taxon>
        <taxon>Methanobacteriota</taxon>
        <taxon>Methanomada group</taxon>
        <taxon>Methanobacteria</taxon>
        <taxon>Methanobacteriales</taxon>
        <taxon>Methanobacteriaceae</taxon>
        <taxon>Methanobrevibacter</taxon>
    </lineage>
</organism>
<dbReference type="Gene3D" id="2.160.20.10">
    <property type="entry name" value="Single-stranded right-handed beta-helix, Pectin lyase-like"/>
    <property type="match status" value="1"/>
</dbReference>
<keyword evidence="4" id="KW-0964">Secreted</keyword>
<dbReference type="NCBIfam" id="TIGR01376">
    <property type="entry name" value="POMP_repeat"/>
    <property type="match status" value="2"/>
</dbReference>
<dbReference type="Pfam" id="PF16640">
    <property type="entry name" value="Big_3_5"/>
    <property type="match status" value="1"/>
</dbReference>
<evidence type="ECO:0000259" key="9">
    <source>
        <dbReference type="Pfam" id="PF16640"/>
    </source>
</evidence>
<keyword evidence="6" id="KW-0472">Membrane</keyword>
<dbReference type="InterPro" id="IPR013783">
    <property type="entry name" value="Ig-like_fold"/>
</dbReference>
<evidence type="ECO:0000256" key="4">
    <source>
        <dbReference type="ARBA" id="ARBA00022525"/>
    </source>
</evidence>
<keyword evidence="7" id="KW-0998">Cell outer membrane</keyword>
<comment type="subcellular location">
    <subcellularLocation>
        <location evidence="1">Cell envelope</location>
    </subcellularLocation>
    <subcellularLocation>
        <location evidence="2">Cell outer membrane</location>
    </subcellularLocation>
    <subcellularLocation>
        <location evidence="3">Secreted</location>
    </subcellularLocation>
</comment>